<dbReference type="InterPro" id="IPR029962">
    <property type="entry name" value="TBL"/>
</dbReference>
<feature type="region of interest" description="Disordered" evidence="7">
    <location>
        <begin position="173"/>
        <end position="195"/>
    </location>
</feature>
<keyword evidence="4" id="KW-0735">Signal-anchor</keyword>
<keyword evidence="11" id="KW-1185">Reference proteome</keyword>
<dbReference type="Proteomes" id="UP000289340">
    <property type="component" value="Chromosome 16"/>
</dbReference>
<dbReference type="GO" id="GO:0005794">
    <property type="term" value="C:Golgi apparatus"/>
    <property type="evidence" value="ECO:0007669"/>
    <property type="project" value="TreeGrafter"/>
</dbReference>
<comment type="caution">
    <text evidence="10">The sequence shown here is derived from an EMBL/GenBank/DDBJ whole genome shotgun (WGS) entry which is preliminary data.</text>
</comment>
<reference evidence="10 11" key="1">
    <citation type="submission" date="2018-09" db="EMBL/GenBank/DDBJ databases">
        <title>A high-quality reference genome of wild soybean provides a powerful tool to mine soybean genomes.</title>
        <authorList>
            <person name="Xie M."/>
            <person name="Chung C.Y.L."/>
            <person name="Li M.-W."/>
            <person name="Wong F.-L."/>
            <person name="Chan T.-F."/>
            <person name="Lam H.-M."/>
        </authorList>
    </citation>
    <scope>NUCLEOTIDE SEQUENCE [LARGE SCALE GENOMIC DNA]</scope>
    <source>
        <strain evidence="11">cv. W05</strain>
        <tissue evidence="10">Hypocotyl of etiolated seedlings</tissue>
    </source>
</reference>
<dbReference type="Pfam" id="PF13839">
    <property type="entry name" value="PC-Esterase"/>
    <property type="match status" value="1"/>
</dbReference>
<comment type="similarity">
    <text evidence="2">Belongs to the PC-esterase family. TBL subfamily.</text>
</comment>
<keyword evidence="6" id="KW-0472">Membrane</keyword>
<proteinExistence type="inferred from homology"/>
<dbReference type="PANTHER" id="PTHR32285:SF57">
    <property type="entry name" value="XYLOGLUCAN O-ACETYLTRANSFERASE 1"/>
    <property type="match status" value="1"/>
</dbReference>
<feature type="domain" description="Trichome birefringence-like N-terminal" evidence="9">
    <location>
        <begin position="199"/>
        <end position="251"/>
    </location>
</feature>
<dbReference type="AlphaFoldDB" id="A0A445GH25"/>
<dbReference type="EMBL" id="QZWG01000016">
    <property type="protein sequence ID" value="RZB60550.1"/>
    <property type="molecule type" value="Genomic_DNA"/>
</dbReference>
<evidence type="ECO:0000259" key="8">
    <source>
        <dbReference type="Pfam" id="PF13839"/>
    </source>
</evidence>
<evidence type="ECO:0000256" key="4">
    <source>
        <dbReference type="ARBA" id="ARBA00022968"/>
    </source>
</evidence>
<evidence type="ECO:0000256" key="1">
    <source>
        <dbReference type="ARBA" id="ARBA00004167"/>
    </source>
</evidence>
<evidence type="ECO:0000256" key="7">
    <source>
        <dbReference type="SAM" id="MobiDB-lite"/>
    </source>
</evidence>
<dbReference type="GO" id="GO:0016413">
    <property type="term" value="F:O-acetyltransferase activity"/>
    <property type="evidence" value="ECO:0007669"/>
    <property type="project" value="InterPro"/>
</dbReference>
<feature type="compositionally biased region" description="Polar residues" evidence="7">
    <location>
        <begin position="8"/>
        <end position="17"/>
    </location>
</feature>
<keyword evidence="5" id="KW-1133">Transmembrane helix</keyword>
<feature type="compositionally biased region" description="Low complexity" evidence="7">
    <location>
        <begin position="177"/>
        <end position="186"/>
    </location>
</feature>
<gene>
    <name evidence="10" type="ORF">D0Y65_043351</name>
</gene>
<evidence type="ECO:0000259" key="9">
    <source>
        <dbReference type="Pfam" id="PF14416"/>
    </source>
</evidence>
<comment type="subcellular location">
    <subcellularLocation>
        <location evidence="1">Membrane</location>
        <topology evidence="1">Single-pass membrane protein</topology>
    </subcellularLocation>
</comment>
<feature type="region of interest" description="Disordered" evidence="7">
    <location>
        <begin position="1"/>
        <end position="48"/>
    </location>
</feature>
<dbReference type="PANTHER" id="PTHR32285">
    <property type="entry name" value="PROTEIN TRICHOME BIREFRINGENCE-LIKE 9-RELATED"/>
    <property type="match status" value="1"/>
</dbReference>
<feature type="domain" description="Trichome birefringence-like C-terminal" evidence="8">
    <location>
        <begin position="252"/>
        <end position="302"/>
    </location>
</feature>
<name>A0A445GH25_GLYSO</name>
<evidence type="ECO:0000256" key="5">
    <source>
        <dbReference type="ARBA" id="ARBA00022989"/>
    </source>
</evidence>
<evidence type="ECO:0000313" key="10">
    <source>
        <dbReference type="EMBL" id="RZB60550.1"/>
    </source>
</evidence>
<evidence type="ECO:0000313" key="11">
    <source>
        <dbReference type="Proteomes" id="UP000289340"/>
    </source>
</evidence>
<evidence type="ECO:0000256" key="3">
    <source>
        <dbReference type="ARBA" id="ARBA00022692"/>
    </source>
</evidence>
<organism evidence="10 11">
    <name type="scientific">Glycine soja</name>
    <name type="common">Wild soybean</name>
    <dbReference type="NCBI Taxonomy" id="3848"/>
    <lineage>
        <taxon>Eukaryota</taxon>
        <taxon>Viridiplantae</taxon>
        <taxon>Streptophyta</taxon>
        <taxon>Embryophyta</taxon>
        <taxon>Tracheophyta</taxon>
        <taxon>Spermatophyta</taxon>
        <taxon>Magnoliopsida</taxon>
        <taxon>eudicotyledons</taxon>
        <taxon>Gunneridae</taxon>
        <taxon>Pentapetalae</taxon>
        <taxon>rosids</taxon>
        <taxon>fabids</taxon>
        <taxon>Fabales</taxon>
        <taxon>Fabaceae</taxon>
        <taxon>Papilionoideae</taxon>
        <taxon>50 kb inversion clade</taxon>
        <taxon>NPAAA clade</taxon>
        <taxon>indigoferoid/millettioid clade</taxon>
        <taxon>Phaseoleae</taxon>
        <taxon>Glycine</taxon>
        <taxon>Glycine subgen. Soja</taxon>
    </lineage>
</organism>
<sequence>MIMRGQEIYSSQDEATTSPSSSESEEAKGEESSEEIYPQEEGQPLMVKEECKEVSVSSKRLAKKESHFEINTNIKETSPLRQPPHLLLCKKTLVSTATPLRLEVIPQVKDFLDEGLVRKSLNPCALLMPKIGVEGRCPEYEEPRNLRSNPFQGGGDDAILPLKETELPYSTPTTIIPQSSLSASTPPSLPEKEKTYETPCDYFDGKWIRDRRGPLYNSTTCSTIKEGKNCITRRRPDSGYLYWRWKPSQCSLTRFEPQTFLQFISNKHVAFVGDSMLRNQLESLSCMLSTGSTPNLVYWNDDDNITVLSIGHRFLHHVVYYKGGSVLGCHYYPGLNHTEIGFYDVLRKALRTTLNSIIDRRGGKGYGIDVIVTTFLLAHFEGE</sequence>
<dbReference type="Pfam" id="PF14416">
    <property type="entry name" value="PMR5N"/>
    <property type="match status" value="1"/>
</dbReference>
<evidence type="ECO:0000256" key="2">
    <source>
        <dbReference type="ARBA" id="ARBA00007727"/>
    </source>
</evidence>
<protein>
    <submittedName>
        <fullName evidence="10">Protein ALTERED XYLOGLUCAN 4</fullName>
    </submittedName>
</protein>
<accession>A0A445GH25</accession>
<keyword evidence="3" id="KW-0812">Transmembrane</keyword>
<dbReference type="InterPro" id="IPR026057">
    <property type="entry name" value="TBL_C"/>
</dbReference>
<dbReference type="GO" id="GO:0016020">
    <property type="term" value="C:membrane"/>
    <property type="evidence" value="ECO:0007669"/>
    <property type="project" value="UniProtKB-SubCell"/>
</dbReference>
<dbReference type="InterPro" id="IPR025846">
    <property type="entry name" value="TBL_N"/>
</dbReference>
<evidence type="ECO:0000256" key="6">
    <source>
        <dbReference type="ARBA" id="ARBA00023136"/>
    </source>
</evidence>